<keyword evidence="1" id="KW-0472">Membrane</keyword>
<gene>
    <name evidence="3" type="ORF">BACCIP111895_04033</name>
</gene>
<dbReference type="Pfam" id="PF25852">
    <property type="entry name" value="DUF6242_C"/>
    <property type="match status" value="1"/>
</dbReference>
<feature type="domain" description="DUF6242" evidence="2">
    <location>
        <begin position="189"/>
        <end position="373"/>
    </location>
</feature>
<dbReference type="InterPro" id="IPR058667">
    <property type="entry name" value="DUF6242_C"/>
</dbReference>
<accession>A0ABM9EW28</accession>
<organism evidence="3 4">
    <name type="scientific">Neobacillus rhizosphaerae</name>
    <dbReference type="NCBI Taxonomy" id="2880965"/>
    <lineage>
        <taxon>Bacteria</taxon>
        <taxon>Bacillati</taxon>
        <taxon>Bacillota</taxon>
        <taxon>Bacilli</taxon>
        <taxon>Bacillales</taxon>
        <taxon>Bacillaceae</taxon>
        <taxon>Neobacillus</taxon>
    </lineage>
</organism>
<sequence length="434" mass="49105">MKKAQSRLLIVIAILIVIFIMFQMVHEDHENPIPKQVEVKKADINSKLPYTLQVEEYDQKPETIAYRIWFDFIKSLESDGTIANPSFTRFTKLSGDENSFVVAVVFQVQLPEETQEIDYGWGKMQDDRVVPTIVWKLTINKAENLTYTLTNIERTTDTQIGLPPVETLEEYRKKAGIEEPSESIDYEIRDKTLKVTYDNGQNWQVVPVAIENLFGGGSNSSEQQLMDGSYVITPEITAFVLNQGMRVLVSRDKGKSWNEALVSDQLPFLRMLILGFTSDQDGYLIVTGDKTMSSEVHFIFKTNDGGQSWYKVGPVDDIYSLVTDGGFINDQLGFISFGEYRYEGQPPRPNFFRTTDGGANWERVEVPIPEEYRGYFTVAEIPTFHGTEGTLLVNQGPEGDYLGGKVLAKFTSQDQGKTWSFTGLVDPDGVLRAR</sequence>
<dbReference type="Gene3D" id="2.130.10.10">
    <property type="entry name" value="YVTN repeat-like/Quinoprotein amine dehydrogenase"/>
    <property type="match status" value="1"/>
</dbReference>
<dbReference type="Proteomes" id="UP000838308">
    <property type="component" value="Unassembled WGS sequence"/>
</dbReference>
<feature type="transmembrane region" description="Helical" evidence="1">
    <location>
        <begin position="7"/>
        <end position="25"/>
    </location>
</feature>
<dbReference type="InterPro" id="IPR015943">
    <property type="entry name" value="WD40/YVTN_repeat-like_dom_sf"/>
</dbReference>
<proteinExistence type="predicted"/>
<dbReference type="CDD" id="cd15482">
    <property type="entry name" value="Sialidase_non-viral"/>
    <property type="match status" value="1"/>
</dbReference>
<dbReference type="SUPFAM" id="SSF110296">
    <property type="entry name" value="Oligoxyloglucan reducing end-specific cellobiohydrolase"/>
    <property type="match status" value="1"/>
</dbReference>
<evidence type="ECO:0000313" key="3">
    <source>
        <dbReference type="EMBL" id="CAH2716845.1"/>
    </source>
</evidence>
<reference evidence="3" key="1">
    <citation type="submission" date="2022-04" db="EMBL/GenBank/DDBJ databases">
        <authorList>
            <person name="Criscuolo A."/>
        </authorList>
    </citation>
    <scope>NUCLEOTIDE SEQUENCE</scope>
    <source>
        <strain evidence="3">CIP111895</strain>
    </source>
</reference>
<dbReference type="RefSeq" id="WP_248737078.1">
    <property type="nucleotide sequence ID" value="NZ_CALBWS010000033.1"/>
</dbReference>
<keyword evidence="1" id="KW-1133">Transmembrane helix</keyword>
<name>A0ABM9EW28_9BACI</name>
<protein>
    <recommendedName>
        <fullName evidence="2">DUF6242 domain-containing protein</fullName>
    </recommendedName>
</protein>
<evidence type="ECO:0000256" key="1">
    <source>
        <dbReference type="SAM" id="Phobius"/>
    </source>
</evidence>
<evidence type="ECO:0000259" key="2">
    <source>
        <dbReference type="Pfam" id="PF25852"/>
    </source>
</evidence>
<keyword evidence="1" id="KW-0812">Transmembrane</keyword>
<evidence type="ECO:0000313" key="4">
    <source>
        <dbReference type="Proteomes" id="UP000838308"/>
    </source>
</evidence>
<comment type="caution">
    <text evidence="3">The sequence shown here is derived from an EMBL/GenBank/DDBJ whole genome shotgun (WGS) entry which is preliminary data.</text>
</comment>
<keyword evidence="4" id="KW-1185">Reference proteome</keyword>
<dbReference type="EMBL" id="CALBWS010000033">
    <property type="protein sequence ID" value="CAH2716845.1"/>
    <property type="molecule type" value="Genomic_DNA"/>
</dbReference>